<protein>
    <submittedName>
        <fullName evidence="2">LmbE family N-acetylglucosaminyl deacetylase</fullName>
    </submittedName>
</protein>
<sequence length="257" mass="28038">MSVLVSFHAHPDDEVFSTGGVMRAAADAGHRVVLVTATDGAVGEFPEGILDEGEALADRRRTELEESAKILGVHRLVMLGYADSGMAGTAENANPLAFTNIDVEEAARRLADVLLEERADVVTIYDSNGGYGHPDHIQVHHVGRRAAEIADTPYVYESVVNRDHMQKLIRSNPKWTEEDASLDLSTIGLPDADITTEVDVSDYMTAKRAAMVAHATQIGDFGPFLGMTQDELRAAFGLEWFRRVRGVDGPRERSLPL</sequence>
<dbReference type="OrthoDB" id="158614at2"/>
<dbReference type="AlphaFoldDB" id="A0A318RPI4"/>
<gene>
    <name evidence="2" type="ORF">DFR67_107106</name>
</gene>
<evidence type="ECO:0000256" key="1">
    <source>
        <dbReference type="ARBA" id="ARBA00022833"/>
    </source>
</evidence>
<keyword evidence="1" id="KW-0862">Zinc</keyword>
<dbReference type="InterPro" id="IPR003737">
    <property type="entry name" value="GlcNAc_PI_deacetylase-related"/>
</dbReference>
<dbReference type="EMBL" id="QJSP01000007">
    <property type="protein sequence ID" value="PYE16864.1"/>
    <property type="molecule type" value="Genomic_DNA"/>
</dbReference>
<dbReference type="Proteomes" id="UP000247591">
    <property type="component" value="Unassembled WGS sequence"/>
</dbReference>
<dbReference type="PANTHER" id="PTHR12993:SF11">
    <property type="entry name" value="N-ACETYLGLUCOSAMINYL-PHOSPHATIDYLINOSITOL DE-N-ACETYLASE"/>
    <property type="match status" value="1"/>
</dbReference>
<organism evidence="2 3">
    <name type="scientific">Williamsia limnetica</name>
    <dbReference type="NCBI Taxonomy" id="882452"/>
    <lineage>
        <taxon>Bacteria</taxon>
        <taxon>Bacillati</taxon>
        <taxon>Actinomycetota</taxon>
        <taxon>Actinomycetes</taxon>
        <taxon>Mycobacteriales</taxon>
        <taxon>Nocardiaceae</taxon>
        <taxon>Williamsia</taxon>
    </lineage>
</organism>
<dbReference type="RefSeq" id="WP_110469976.1">
    <property type="nucleotide sequence ID" value="NZ_QJSP01000007.1"/>
</dbReference>
<dbReference type="Gene3D" id="3.40.50.10320">
    <property type="entry name" value="LmbE-like"/>
    <property type="match status" value="1"/>
</dbReference>
<dbReference type="PANTHER" id="PTHR12993">
    <property type="entry name" value="N-ACETYLGLUCOSAMINYL-PHOSPHATIDYLINOSITOL DE-N-ACETYLASE-RELATED"/>
    <property type="match status" value="1"/>
</dbReference>
<reference evidence="2 3" key="1">
    <citation type="submission" date="2018-06" db="EMBL/GenBank/DDBJ databases">
        <title>Genomic Encyclopedia of Type Strains, Phase IV (KMG-IV): sequencing the most valuable type-strain genomes for metagenomic binning, comparative biology and taxonomic classification.</title>
        <authorList>
            <person name="Goeker M."/>
        </authorList>
    </citation>
    <scope>NUCLEOTIDE SEQUENCE [LARGE SCALE GENOMIC DNA]</scope>
    <source>
        <strain evidence="2 3">DSM 45521</strain>
    </source>
</reference>
<accession>A0A318RPI4</accession>
<name>A0A318RPI4_WILLI</name>
<dbReference type="GO" id="GO:0016811">
    <property type="term" value="F:hydrolase activity, acting on carbon-nitrogen (but not peptide) bonds, in linear amides"/>
    <property type="evidence" value="ECO:0007669"/>
    <property type="project" value="TreeGrafter"/>
</dbReference>
<dbReference type="InterPro" id="IPR024078">
    <property type="entry name" value="LmbE-like_dom_sf"/>
</dbReference>
<dbReference type="Pfam" id="PF02585">
    <property type="entry name" value="PIG-L"/>
    <property type="match status" value="1"/>
</dbReference>
<evidence type="ECO:0000313" key="2">
    <source>
        <dbReference type="EMBL" id="PYE16864.1"/>
    </source>
</evidence>
<comment type="caution">
    <text evidence="2">The sequence shown here is derived from an EMBL/GenBank/DDBJ whole genome shotgun (WGS) entry which is preliminary data.</text>
</comment>
<evidence type="ECO:0000313" key="3">
    <source>
        <dbReference type="Proteomes" id="UP000247591"/>
    </source>
</evidence>
<proteinExistence type="predicted"/>
<dbReference type="GO" id="GO:0016137">
    <property type="term" value="P:glycoside metabolic process"/>
    <property type="evidence" value="ECO:0007669"/>
    <property type="project" value="UniProtKB-ARBA"/>
</dbReference>
<keyword evidence="3" id="KW-1185">Reference proteome</keyword>
<dbReference type="SUPFAM" id="SSF102588">
    <property type="entry name" value="LmbE-like"/>
    <property type="match status" value="1"/>
</dbReference>